<dbReference type="InterPro" id="IPR027417">
    <property type="entry name" value="P-loop_NTPase"/>
</dbReference>
<sequence length="232" mass="25970">MDEKVEHLVQRALAHRSRLPEDQRLLIGVAGIPGSGKTTLSQTVSQKIGQQATFVPIDGFHLTRAALSAMPDPEEAHARRGAAFTFDAGKYLNLVRELRAPISSHTVWAPSFDHAVKDPKERDIAVRPEHKIVVMEGNYVALDQDVWRDAAKLFDELWFVEVDFQVARKRLAERHLRAGIVKTIEEGDKRAVKNDLVNGEEIVKNLLKVDETIRDPSGTAPDVHIIHGIMNQ</sequence>
<evidence type="ECO:0000259" key="1">
    <source>
        <dbReference type="Pfam" id="PF00485"/>
    </source>
</evidence>
<reference evidence="2 3" key="1">
    <citation type="journal article" date="2016" name="Genome Biol. Evol.">
        <title>Divergent and convergent evolution of fungal pathogenicity.</title>
        <authorList>
            <person name="Shang Y."/>
            <person name="Xiao G."/>
            <person name="Zheng P."/>
            <person name="Cen K."/>
            <person name="Zhan S."/>
            <person name="Wang C."/>
        </authorList>
    </citation>
    <scope>NUCLEOTIDE SEQUENCE [LARGE SCALE GENOMIC DNA]</scope>
    <source>
        <strain evidence="2 3">RCEF 2490</strain>
    </source>
</reference>
<dbReference type="AlphaFoldDB" id="A0A166VEJ1"/>
<proteinExistence type="predicted"/>
<dbReference type="Pfam" id="PF00485">
    <property type="entry name" value="PRK"/>
    <property type="match status" value="1"/>
</dbReference>
<keyword evidence="2" id="KW-0808">Transferase</keyword>
<dbReference type="STRING" id="1081109.A0A166VEJ1"/>
<dbReference type="EMBL" id="AZGY01000001">
    <property type="protein sequence ID" value="OAA33572.1"/>
    <property type="molecule type" value="Genomic_DNA"/>
</dbReference>
<organism evidence="2 3">
    <name type="scientific">Moelleriella libera RCEF 2490</name>
    <dbReference type="NCBI Taxonomy" id="1081109"/>
    <lineage>
        <taxon>Eukaryota</taxon>
        <taxon>Fungi</taxon>
        <taxon>Dikarya</taxon>
        <taxon>Ascomycota</taxon>
        <taxon>Pezizomycotina</taxon>
        <taxon>Sordariomycetes</taxon>
        <taxon>Hypocreomycetidae</taxon>
        <taxon>Hypocreales</taxon>
        <taxon>Clavicipitaceae</taxon>
        <taxon>Moelleriella</taxon>
    </lineage>
</organism>
<evidence type="ECO:0000313" key="3">
    <source>
        <dbReference type="Proteomes" id="UP000078544"/>
    </source>
</evidence>
<dbReference type="PANTHER" id="PTHR10285">
    <property type="entry name" value="URIDINE KINASE"/>
    <property type="match status" value="1"/>
</dbReference>
<gene>
    <name evidence="2" type="ORF">AAL_01037</name>
</gene>
<accession>A0A166VEJ1</accession>
<feature type="domain" description="Phosphoribulokinase/uridine kinase" evidence="1">
    <location>
        <begin position="26"/>
        <end position="165"/>
    </location>
</feature>
<evidence type="ECO:0000313" key="2">
    <source>
        <dbReference type="EMBL" id="OAA33572.1"/>
    </source>
</evidence>
<dbReference type="OrthoDB" id="6362633at2759"/>
<dbReference type="SUPFAM" id="SSF52540">
    <property type="entry name" value="P-loop containing nucleoside triphosphate hydrolases"/>
    <property type="match status" value="1"/>
</dbReference>
<dbReference type="GO" id="GO:0005524">
    <property type="term" value="F:ATP binding"/>
    <property type="evidence" value="ECO:0007669"/>
    <property type="project" value="InterPro"/>
</dbReference>
<dbReference type="InterPro" id="IPR006083">
    <property type="entry name" value="PRK/URK"/>
</dbReference>
<keyword evidence="2" id="KW-0418">Kinase</keyword>
<protein>
    <submittedName>
        <fullName evidence="2">Phosphoribulokinase/uridine kinase</fullName>
    </submittedName>
</protein>
<dbReference type="Gene3D" id="3.40.50.300">
    <property type="entry name" value="P-loop containing nucleotide triphosphate hydrolases"/>
    <property type="match status" value="2"/>
</dbReference>
<keyword evidence="3" id="KW-1185">Reference proteome</keyword>
<name>A0A166VEJ1_9HYPO</name>
<dbReference type="GO" id="GO:0016301">
    <property type="term" value="F:kinase activity"/>
    <property type="evidence" value="ECO:0007669"/>
    <property type="project" value="UniProtKB-KW"/>
</dbReference>
<dbReference type="Proteomes" id="UP000078544">
    <property type="component" value="Unassembled WGS sequence"/>
</dbReference>
<comment type="caution">
    <text evidence="2">The sequence shown here is derived from an EMBL/GenBank/DDBJ whole genome shotgun (WGS) entry which is preliminary data.</text>
</comment>